<evidence type="ECO:0000313" key="2">
    <source>
        <dbReference type="Proteomes" id="UP000017861"/>
    </source>
</evidence>
<accession>V5ARB6</accession>
<dbReference type="AlphaFoldDB" id="V5ARB6"/>
<protein>
    <submittedName>
        <fullName evidence="1">Putative trans-sialidase</fullName>
    </submittedName>
</protein>
<dbReference type="EMBL" id="AYLP01000132">
    <property type="protein sequence ID" value="ESS63325.1"/>
    <property type="molecule type" value="Genomic_DNA"/>
</dbReference>
<dbReference type="VEuPathDB" id="TriTrypDB:TCDM_08868"/>
<organism evidence="1 2">
    <name type="scientific">Trypanosoma cruzi Dm28c</name>
    <dbReference type="NCBI Taxonomy" id="1416333"/>
    <lineage>
        <taxon>Eukaryota</taxon>
        <taxon>Discoba</taxon>
        <taxon>Euglenozoa</taxon>
        <taxon>Kinetoplastea</taxon>
        <taxon>Metakinetoplastina</taxon>
        <taxon>Trypanosomatida</taxon>
        <taxon>Trypanosomatidae</taxon>
        <taxon>Trypanosoma</taxon>
        <taxon>Schizotrypanum</taxon>
    </lineage>
</organism>
<dbReference type="Proteomes" id="UP000017861">
    <property type="component" value="Unassembled WGS sequence"/>
</dbReference>
<name>V5ARB6_TRYCR</name>
<evidence type="ECO:0000313" key="1">
    <source>
        <dbReference type="EMBL" id="ESS63325.1"/>
    </source>
</evidence>
<comment type="caution">
    <text evidence="1">The sequence shown here is derived from an EMBL/GenBank/DDBJ whole genome shotgun (WGS) entry which is preliminary data.</text>
</comment>
<sequence>MMTLSEDGSRRVCRADEKGESVDGGIRHSFARVGQLTYTYRARRAGRLRQRDDRWTESHPRQPAGIIWEGGRRRNASTSLVADGHVLNL</sequence>
<reference evidence="1 2" key="1">
    <citation type="journal article" date="2014" name="Genome Announc.">
        <title>Trypanosoma cruzi Clone Dm28c Draft Genome Sequence.</title>
        <authorList>
            <person name="Grisard E.C."/>
            <person name="Teixeira S.M."/>
            <person name="de Almeida L.G."/>
            <person name="Stoco P.H."/>
            <person name="Gerber A.L."/>
            <person name="Talavera-Lopez C."/>
            <person name="Lima O.C."/>
            <person name="Andersson B."/>
            <person name="de Vasconcelos A.T."/>
        </authorList>
    </citation>
    <scope>NUCLEOTIDE SEQUENCE [LARGE SCALE GENOMIC DNA]</scope>
    <source>
        <strain evidence="1 2">Dm28c</strain>
    </source>
</reference>
<proteinExistence type="predicted"/>
<gene>
    <name evidence="1" type="ORF">TCDM_08868</name>
</gene>